<evidence type="ECO:0000256" key="5">
    <source>
        <dbReference type="ARBA" id="ARBA00022984"/>
    </source>
</evidence>
<dbReference type="PANTHER" id="PTHR21581:SF26">
    <property type="entry name" value="D-ALANYL-D-ALANINE ENDOPEPTIDASE"/>
    <property type="match status" value="1"/>
</dbReference>
<evidence type="ECO:0000256" key="7">
    <source>
        <dbReference type="PIRSR" id="PIRSR618044-1"/>
    </source>
</evidence>
<keyword evidence="6" id="KW-0961">Cell wall biogenesis/degradation</keyword>
<name>A0A4R8LJM4_9BURK</name>
<evidence type="ECO:0000313" key="12">
    <source>
        <dbReference type="Proteomes" id="UP000295509"/>
    </source>
</evidence>
<dbReference type="GO" id="GO:0009252">
    <property type="term" value="P:peptidoglycan biosynthetic process"/>
    <property type="evidence" value="ECO:0007669"/>
    <property type="project" value="UniProtKB-KW"/>
</dbReference>
<evidence type="ECO:0000256" key="9">
    <source>
        <dbReference type="RuleBase" id="RU004016"/>
    </source>
</evidence>
<dbReference type="InterPro" id="IPR012338">
    <property type="entry name" value="Beta-lactam/transpept-like"/>
</dbReference>
<evidence type="ECO:0000256" key="2">
    <source>
        <dbReference type="ARBA" id="ARBA00022729"/>
    </source>
</evidence>
<dbReference type="OrthoDB" id="5688590at2"/>
<gene>
    <name evidence="11" type="ORF">BX592_12135</name>
</gene>
<dbReference type="Proteomes" id="UP000295509">
    <property type="component" value="Unassembled WGS sequence"/>
</dbReference>
<comment type="similarity">
    <text evidence="1 9">Belongs to the peptidase S11 family.</text>
</comment>
<dbReference type="AlphaFoldDB" id="A0A4R8LJM4"/>
<evidence type="ECO:0000256" key="8">
    <source>
        <dbReference type="PIRSR" id="PIRSR618044-2"/>
    </source>
</evidence>
<keyword evidence="12" id="KW-1185">Reference proteome</keyword>
<dbReference type="EMBL" id="SORE01000021">
    <property type="protein sequence ID" value="TDY42464.1"/>
    <property type="molecule type" value="Genomic_DNA"/>
</dbReference>
<keyword evidence="2" id="KW-0732">Signal</keyword>
<keyword evidence="3" id="KW-0378">Hydrolase</keyword>
<evidence type="ECO:0000256" key="1">
    <source>
        <dbReference type="ARBA" id="ARBA00007164"/>
    </source>
</evidence>
<accession>A0A4R8LJM4</accession>
<protein>
    <submittedName>
        <fullName evidence="11">D-alanyl-D-alanine endopeptidase (Penicillin-binding protein 7)</fullName>
    </submittedName>
</protein>
<evidence type="ECO:0000256" key="3">
    <source>
        <dbReference type="ARBA" id="ARBA00022801"/>
    </source>
</evidence>
<reference evidence="11 12" key="1">
    <citation type="submission" date="2019-03" db="EMBL/GenBank/DDBJ databases">
        <title>Genomic Encyclopedia of Type Strains, Phase III (KMG-III): the genomes of soil and plant-associated and newly described type strains.</title>
        <authorList>
            <person name="Whitman W."/>
        </authorList>
    </citation>
    <scope>NUCLEOTIDE SEQUENCE [LARGE SCALE GENOMIC DNA]</scope>
    <source>
        <strain evidence="11 12">LMG 29544</strain>
    </source>
</reference>
<dbReference type="GO" id="GO:0006508">
    <property type="term" value="P:proteolysis"/>
    <property type="evidence" value="ECO:0007669"/>
    <property type="project" value="InterPro"/>
</dbReference>
<feature type="active site" description="Acyl-ester intermediate" evidence="7">
    <location>
        <position position="71"/>
    </location>
</feature>
<sequence length="289" mass="32170">MTRGVARDRTRPSLWLAAAMLVFIGMVPALAFAKRAVPRPAVSSRAAMVVDLSTGRTLYTKHADEQMPIASLTKLLTAMVVLDSKRSLLRPARITNNDVDRLKGSRSRLPVGSLLLRKTMLHIALMSSENRAAFALSRDYPGGRRGFVRAMNRTAQRLHMKRSHFVDPTGLSPHNVSTARDLTRLARAAYRYKTIRSYTTSQEQRVLGGAGPLMYHNTDPLVRRAAWHVGLQKTGFTNEAGHCLIVITPVHGHAMLIVLLGAPTPSSHFQDAIDLRRWLVSTHHARRKH</sequence>
<keyword evidence="4" id="KW-0133">Cell shape</keyword>
<evidence type="ECO:0000256" key="4">
    <source>
        <dbReference type="ARBA" id="ARBA00022960"/>
    </source>
</evidence>
<feature type="domain" description="Peptidase S11 D-alanyl-D-alanine carboxypeptidase A N-terminal" evidence="10">
    <location>
        <begin position="37"/>
        <end position="263"/>
    </location>
</feature>
<feature type="binding site" evidence="8">
    <location>
        <position position="233"/>
    </location>
    <ligand>
        <name>substrate</name>
    </ligand>
</feature>
<evidence type="ECO:0000259" key="10">
    <source>
        <dbReference type="Pfam" id="PF00768"/>
    </source>
</evidence>
<dbReference type="SUPFAM" id="SSF56601">
    <property type="entry name" value="beta-lactamase/transpeptidase-like"/>
    <property type="match status" value="1"/>
</dbReference>
<organism evidence="11 12">
    <name type="scientific">Paraburkholderia rhizosphaerae</name>
    <dbReference type="NCBI Taxonomy" id="480658"/>
    <lineage>
        <taxon>Bacteria</taxon>
        <taxon>Pseudomonadati</taxon>
        <taxon>Pseudomonadota</taxon>
        <taxon>Betaproteobacteria</taxon>
        <taxon>Burkholderiales</taxon>
        <taxon>Burkholderiaceae</taxon>
        <taxon>Paraburkholderia</taxon>
    </lineage>
</organism>
<dbReference type="InterPro" id="IPR001967">
    <property type="entry name" value="Peptidase_S11_N"/>
</dbReference>
<feature type="active site" description="Proton acceptor" evidence="7">
    <location>
        <position position="74"/>
    </location>
</feature>
<feature type="active site" evidence="7">
    <location>
        <position position="128"/>
    </location>
</feature>
<evidence type="ECO:0000313" key="11">
    <source>
        <dbReference type="EMBL" id="TDY42464.1"/>
    </source>
</evidence>
<dbReference type="PRINTS" id="PR00725">
    <property type="entry name" value="DADACBPTASE1"/>
</dbReference>
<keyword evidence="5" id="KW-0573">Peptidoglycan synthesis</keyword>
<comment type="caution">
    <text evidence="11">The sequence shown here is derived from an EMBL/GenBank/DDBJ whole genome shotgun (WGS) entry which is preliminary data.</text>
</comment>
<dbReference type="GO" id="GO:0008360">
    <property type="term" value="P:regulation of cell shape"/>
    <property type="evidence" value="ECO:0007669"/>
    <property type="project" value="UniProtKB-KW"/>
</dbReference>
<dbReference type="PANTHER" id="PTHR21581">
    <property type="entry name" value="D-ALANYL-D-ALANINE CARBOXYPEPTIDASE"/>
    <property type="match status" value="1"/>
</dbReference>
<dbReference type="GO" id="GO:0009002">
    <property type="term" value="F:serine-type D-Ala-D-Ala carboxypeptidase activity"/>
    <property type="evidence" value="ECO:0007669"/>
    <property type="project" value="InterPro"/>
</dbReference>
<proteinExistence type="inferred from homology"/>
<dbReference type="Gene3D" id="3.40.710.10">
    <property type="entry name" value="DD-peptidase/beta-lactamase superfamily"/>
    <property type="match status" value="1"/>
</dbReference>
<evidence type="ECO:0000256" key="6">
    <source>
        <dbReference type="ARBA" id="ARBA00023316"/>
    </source>
</evidence>
<dbReference type="GO" id="GO:0071555">
    <property type="term" value="P:cell wall organization"/>
    <property type="evidence" value="ECO:0007669"/>
    <property type="project" value="UniProtKB-KW"/>
</dbReference>
<dbReference type="InterPro" id="IPR018044">
    <property type="entry name" value="Peptidase_S11"/>
</dbReference>
<dbReference type="Pfam" id="PF00768">
    <property type="entry name" value="Peptidase_S11"/>
    <property type="match status" value="1"/>
</dbReference>